<dbReference type="InterPro" id="IPR002022">
    <property type="entry name" value="Pec_lyase"/>
</dbReference>
<evidence type="ECO:0000313" key="16">
    <source>
        <dbReference type="RefSeq" id="XP_033575903.1"/>
    </source>
</evidence>
<accession>A0A6A6YK63</accession>
<evidence type="ECO:0000256" key="12">
    <source>
        <dbReference type="SAM" id="MobiDB-lite"/>
    </source>
</evidence>
<evidence type="ECO:0000256" key="8">
    <source>
        <dbReference type="ARBA" id="ARBA00022729"/>
    </source>
</evidence>
<evidence type="ECO:0000256" key="11">
    <source>
        <dbReference type="RuleBase" id="RU361173"/>
    </source>
</evidence>
<evidence type="ECO:0000256" key="3">
    <source>
        <dbReference type="ARBA" id="ARBA00004613"/>
    </source>
</evidence>
<feature type="region of interest" description="Disordered" evidence="12">
    <location>
        <begin position="45"/>
        <end position="77"/>
    </location>
</feature>
<evidence type="ECO:0000313" key="15">
    <source>
        <dbReference type="Proteomes" id="UP000504636"/>
    </source>
</evidence>
<keyword evidence="11" id="KW-0624">Polysaccharide degradation</keyword>
<dbReference type="EC" id="4.2.2.2" evidence="5"/>
<dbReference type="GO" id="GO:0046872">
    <property type="term" value="F:metal ion binding"/>
    <property type="evidence" value="ECO:0007669"/>
    <property type="project" value="UniProtKB-KW"/>
</dbReference>
<keyword evidence="8" id="KW-0732">Signal</keyword>
<evidence type="ECO:0000256" key="9">
    <source>
        <dbReference type="ARBA" id="ARBA00022837"/>
    </source>
</evidence>
<reference evidence="16" key="3">
    <citation type="submission" date="2025-04" db="UniProtKB">
        <authorList>
            <consortium name="RefSeq"/>
        </authorList>
    </citation>
    <scope>IDENTIFICATION</scope>
    <source>
        <strain evidence="16">CBS 304.34</strain>
    </source>
</reference>
<dbReference type="InterPro" id="IPR012334">
    <property type="entry name" value="Pectin_lyas_fold"/>
</dbReference>
<evidence type="ECO:0000256" key="7">
    <source>
        <dbReference type="ARBA" id="ARBA00022723"/>
    </source>
</evidence>
<proteinExistence type="inferred from homology"/>
<gene>
    <name evidence="14 16" type="ORF">BDZ99DRAFT_509366</name>
</gene>
<dbReference type="FunFam" id="2.160.20.10:FF:000036">
    <property type="entry name" value="Pectate lyase A"/>
    <property type="match status" value="1"/>
</dbReference>
<dbReference type="PANTHER" id="PTHR31683">
    <property type="entry name" value="PECTATE LYASE 18-RELATED"/>
    <property type="match status" value="1"/>
</dbReference>
<keyword evidence="11" id="KW-0119">Carbohydrate metabolism</keyword>
<dbReference type="Proteomes" id="UP000504636">
    <property type="component" value="Unplaced"/>
</dbReference>
<evidence type="ECO:0000256" key="10">
    <source>
        <dbReference type="ARBA" id="ARBA00023239"/>
    </source>
</evidence>
<organism evidence="14">
    <name type="scientific">Mytilinidion resinicola</name>
    <dbReference type="NCBI Taxonomy" id="574789"/>
    <lineage>
        <taxon>Eukaryota</taxon>
        <taxon>Fungi</taxon>
        <taxon>Dikarya</taxon>
        <taxon>Ascomycota</taxon>
        <taxon>Pezizomycotina</taxon>
        <taxon>Dothideomycetes</taxon>
        <taxon>Pleosporomycetidae</taxon>
        <taxon>Mytilinidiales</taxon>
        <taxon>Mytilinidiaceae</taxon>
        <taxon>Mytilinidion</taxon>
    </lineage>
</organism>
<reference evidence="16" key="2">
    <citation type="submission" date="2020-04" db="EMBL/GenBank/DDBJ databases">
        <authorList>
            <consortium name="NCBI Genome Project"/>
        </authorList>
    </citation>
    <scope>NUCLEOTIDE SEQUENCE</scope>
    <source>
        <strain evidence="16">CBS 304.34</strain>
    </source>
</reference>
<evidence type="ECO:0000256" key="6">
    <source>
        <dbReference type="ARBA" id="ARBA00022525"/>
    </source>
</evidence>
<dbReference type="EMBL" id="MU003702">
    <property type="protein sequence ID" value="KAF2808939.1"/>
    <property type="molecule type" value="Genomic_DNA"/>
</dbReference>
<keyword evidence="7" id="KW-0479">Metal-binding</keyword>
<name>A0A6A6YK63_9PEZI</name>
<evidence type="ECO:0000256" key="1">
    <source>
        <dbReference type="ARBA" id="ARBA00000695"/>
    </source>
</evidence>
<dbReference type="Gene3D" id="2.160.20.10">
    <property type="entry name" value="Single-stranded right-handed beta-helix, Pectin lyase-like"/>
    <property type="match status" value="1"/>
</dbReference>
<dbReference type="OrthoDB" id="1637350at2759"/>
<protein>
    <recommendedName>
        <fullName evidence="5">pectate lyase</fullName>
        <ecNumber evidence="5">4.2.2.2</ecNumber>
    </recommendedName>
</protein>
<evidence type="ECO:0000256" key="2">
    <source>
        <dbReference type="ARBA" id="ARBA00001913"/>
    </source>
</evidence>
<keyword evidence="10 11" id="KW-0456">Lyase</keyword>
<dbReference type="GeneID" id="54465291"/>
<sequence length="318" mass="34300">MSSMKRNLYSFREAAEPWHLFPLSSLFVFGLSSLALAAPTRTHEKRGNLAKRASVTQTPTTGYATQNGSTTGGKRGSTTTVSTYAQFTAAVTDGTARIVIVKGTITKAARIKVGSNKSIIGQDSSASLLLASVFYIKSKKNVIVRNLSISKVLVANGDAIGIQASTNVWVDHCDVSSDTDHDKDYYDGLVDVTHASDFVTISNTFLHDHWKASLVGHSDSNGDEDTGHLRVTYNNNYWYNIHSRGPSVRSGTVHIYNSYYLSVDNGINTRDGAVVLVQSNGFDGSSKPLYSTDSGYAVASDNVFGDEGRIKPSRVPLG</sequence>
<evidence type="ECO:0000259" key="13">
    <source>
        <dbReference type="SMART" id="SM00656"/>
    </source>
</evidence>
<dbReference type="AlphaFoldDB" id="A0A6A6YK63"/>
<keyword evidence="6 11" id="KW-0964">Secreted</keyword>
<dbReference type="GO" id="GO:0030570">
    <property type="term" value="F:pectate lyase activity"/>
    <property type="evidence" value="ECO:0007669"/>
    <property type="project" value="UniProtKB-EC"/>
</dbReference>
<feature type="compositionally biased region" description="Polar residues" evidence="12">
    <location>
        <begin position="54"/>
        <end position="67"/>
    </location>
</feature>
<evidence type="ECO:0000313" key="14">
    <source>
        <dbReference type="EMBL" id="KAF2808939.1"/>
    </source>
</evidence>
<comment type="catalytic activity">
    <reaction evidence="1">
        <text>Eliminative cleavage of (1-&gt;4)-alpha-D-galacturonan to give oligosaccharides with 4-deoxy-alpha-D-galact-4-enuronosyl groups at their non-reducing ends.</text>
        <dbReference type="EC" id="4.2.2.2"/>
    </reaction>
</comment>
<dbReference type="PANTHER" id="PTHR31683:SF18">
    <property type="entry name" value="PECTATE LYASE 21-RELATED"/>
    <property type="match status" value="1"/>
</dbReference>
<dbReference type="GO" id="GO:0000272">
    <property type="term" value="P:polysaccharide catabolic process"/>
    <property type="evidence" value="ECO:0007669"/>
    <property type="project" value="UniProtKB-KW"/>
</dbReference>
<feature type="domain" description="Pectate lyase" evidence="13">
    <location>
        <begin position="74"/>
        <end position="288"/>
    </location>
</feature>
<dbReference type="RefSeq" id="XP_033575903.1">
    <property type="nucleotide sequence ID" value="XM_033724398.1"/>
</dbReference>
<comment type="similarity">
    <text evidence="4 11">Belongs to the polysaccharide lyase 1 family.</text>
</comment>
<comment type="cofactor">
    <cofactor evidence="2">
        <name>Ca(2+)</name>
        <dbReference type="ChEBI" id="CHEBI:29108"/>
    </cofactor>
</comment>
<dbReference type="InterPro" id="IPR011050">
    <property type="entry name" value="Pectin_lyase_fold/virulence"/>
</dbReference>
<evidence type="ECO:0000256" key="5">
    <source>
        <dbReference type="ARBA" id="ARBA00012272"/>
    </source>
</evidence>
<evidence type="ECO:0000256" key="4">
    <source>
        <dbReference type="ARBA" id="ARBA00010980"/>
    </source>
</evidence>
<dbReference type="SUPFAM" id="SSF51126">
    <property type="entry name" value="Pectin lyase-like"/>
    <property type="match status" value="1"/>
</dbReference>
<keyword evidence="9" id="KW-0106">Calcium</keyword>
<dbReference type="InterPro" id="IPR045032">
    <property type="entry name" value="PEL"/>
</dbReference>
<comment type="subcellular location">
    <subcellularLocation>
        <location evidence="3 11">Secreted</location>
    </subcellularLocation>
</comment>
<keyword evidence="15" id="KW-1185">Reference proteome</keyword>
<dbReference type="Pfam" id="PF00544">
    <property type="entry name" value="Pectate_lyase_4"/>
    <property type="match status" value="1"/>
</dbReference>
<dbReference type="SMART" id="SM00656">
    <property type="entry name" value="Amb_all"/>
    <property type="match status" value="1"/>
</dbReference>
<reference evidence="14 16" key="1">
    <citation type="journal article" date="2020" name="Stud. Mycol.">
        <title>101 Dothideomycetes genomes: a test case for predicting lifestyles and emergence of pathogens.</title>
        <authorList>
            <person name="Haridas S."/>
            <person name="Albert R."/>
            <person name="Binder M."/>
            <person name="Bloem J."/>
            <person name="Labutti K."/>
            <person name="Salamov A."/>
            <person name="Andreopoulos B."/>
            <person name="Baker S."/>
            <person name="Barry K."/>
            <person name="Bills G."/>
            <person name="Bluhm B."/>
            <person name="Cannon C."/>
            <person name="Castanera R."/>
            <person name="Culley D."/>
            <person name="Daum C."/>
            <person name="Ezra D."/>
            <person name="Gonzalez J."/>
            <person name="Henrissat B."/>
            <person name="Kuo A."/>
            <person name="Liang C."/>
            <person name="Lipzen A."/>
            <person name="Lutzoni F."/>
            <person name="Magnuson J."/>
            <person name="Mondo S."/>
            <person name="Nolan M."/>
            <person name="Ohm R."/>
            <person name="Pangilinan J."/>
            <person name="Park H.-J."/>
            <person name="Ramirez L."/>
            <person name="Alfaro M."/>
            <person name="Sun H."/>
            <person name="Tritt A."/>
            <person name="Yoshinaga Y."/>
            <person name="Zwiers L.-H."/>
            <person name="Turgeon B."/>
            <person name="Goodwin S."/>
            <person name="Spatafora J."/>
            <person name="Crous P."/>
            <person name="Grigoriev I."/>
        </authorList>
    </citation>
    <scope>NUCLEOTIDE SEQUENCE</scope>
    <source>
        <strain evidence="14 16">CBS 304.34</strain>
    </source>
</reference>
<dbReference type="GO" id="GO:0005576">
    <property type="term" value="C:extracellular region"/>
    <property type="evidence" value="ECO:0007669"/>
    <property type="project" value="UniProtKB-SubCell"/>
</dbReference>